<organism evidence="3">
    <name type="scientific">Telmatobacter sp. DSM 110680</name>
    <dbReference type="NCBI Taxonomy" id="3036704"/>
    <lineage>
        <taxon>Bacteria</taxon>
        <taxon>Pseudomonadati</taxon>
        <taxon>Acidobacteriota</taxon>
        <taxon>Terriglobia</taxon>
        <taxon>Terriglobales</taxon>
        <taxon>Acidobacteriaceae</taxon>
        <taxon>Telmatobacter</taxon>
    </lineage>
</organism>
<evidence type="ECO:0000313" key="3">
    <source>
        <dbReference type="EMBL" id="XBH15384.1"/>
    </source>
</evidence>
<gene>
    <name evidence="3" type="ORF">P8935_12470</name>
</gene>
<feature type="region of interest" description="Disordered" evidence="1">
    <location>
        <begin position="1"/>
        <end position="76"/>
    </location>
</feature>
<dbReference type="RefSeq" id="WP_348260616.1">
    <property type="nucleotide sequence ID" value="NZ_CP121196.1"/>
</dbReference>
<keyword evidence="2" id="KW-0472">Membrane</keyword>
<reference evidence="3" key="1">
    <citation type="submission" date="2023-03" db="EMBL/GenBank/DDBJ databases">
        <title>Edaphobacter sp.</title>
        <authorList>
            <person name="Huber K.J."/>
            <person name="Papendorf J."/>
            <person name="Pilke C."/>
            <person name="Bunk B."/>
            <person name="Sproeer C."/>
            <person name="Pester M."/>
        </authorList>
    </citation>
    <scope>NUCLEOTIDE SEQUENCE</scope>
    <source>
        <strain evidence="3">DSM 110680</strain>
    </source>
</reference>
<dbReference type="EMBL" id="CP121196">
    <property type="protein sequence ID" value="XBH15384.1"/>
    <property type="molecule type" value="Genomic_DNA"/>
</dbReference>
<accession>A0AAU7DDI7</accession>
<dbReference type="AlphaFoldDB" id="A0AAU7DDI7"/>
<keyword evidence="2" id="KW-0812">Transmembrane</keyword>
<evidence type="ECO:0000256" key="1">
    <source>
        <dbReference type="SAM" id="MobiDB-lite"/>
    </source>
</evidence>
<keyword evidence="2" id="KW-1133">Transmembrane helix</keyword>
<evidence type="ECO:0000256" key="2">
    <source>
        <dbReference type="SAM" id="Phobius"/>
    </source>
</evidence>
<proteinExistence type="predicted"/>
<name>A0AAU7DDI7_9BACT</name>
<feature type="transmembrane region" description="Helical" evidence="2">
    <location>
        <begin position="190"/>
        <end position="213"/>
    </location>
</feature>
<feature type="compositionally biased region" description="Pro residues" evidence="1">
    <location>
        <begin position="1"/>
        <end position="10"/>
    </location>
</feature>
<sequence>MIDPLGPDPTDPVTRPKQVGPDVEIQTPPHPPGPRIRYANYDDPAAIKRPETATRPVPVPNPVNTALSRPTPPKPTPFERAIGMAKTVLPYVGKMLPLLEGNFVSAATNLLANRPMQELDLKPLEESIARIQADQRALTFHTTEQKRAIQRLQDEFATVQEAVQKSAADQAELIEHVAKLAKRTSSFMRLVTILLLLSILFTVLLCVRIAYIIRF</sequence>
<protein>
    <submittedName>
        <fullName evidence="3">Uncharacterized protein</fullName>
    </submittedName>
</protein>